<reference evidence="11" key="1">
    <citation type="submission" date="2025-08" db="UniProtKB">
        <authorList>
            <consortium name="Ensembl"/>
        </authorList>
    </citation>
    <scope>IDENTIFICATION</scope>
</reference>
<evidence type="ECO:0000313" key="12">
    <source>
        <dbReference type="Proteomes" id="UP000694545"/>
    </source>
</evidence>
<dbReference type="Proteomes" id="UP000694545">
    <property type="component" value="Unplaced"/>
</dbReference>
<dbReference type="SUPFAM" id="SSF48452">
    <property type="entry name" value="TPR-like"/>
    <property type="match status" value="1"/>
</dbReference>
<dbReference type="Gene3D" id="2.30.30.40">
    <property type="entry name" value="SH3 Domains"/>
    <property type="match status" value="1"/>
</dbReference>
<dbReference type="PROSITE" id="PS50002">
    <property type="entry name" value="SH3"/>
    <property type="match status" value="1"/>
</dbReference>
<evidence type="ECO:0000256" key="1">
    <source>
        <dbReference type="ARBA" id="ARBA00004496"/>
    </source>
</evidence>
<proteinExistence type="inferred from homology"/>
<evidence type="ECO:0000256" key="2">
    <source>
        <dbReference type="ARBA" id="ARBA00008051"/>
    </source>
</evidence>
<dbReference type="PANTHER" id="PTHR15175:SF4">
    <property type="entry name" value="NADPH OXIDASE ACTIVATOR 1"/>
    <property type="match status" value="1"/>
</dbReference>
<evidence type="ECO:0000256" key="5">
    <source>
        <dbReference type="ARBA" id="ARBA00022737"/>
    </source>
</evidence>
<keyword evidence="9" id="KW-0732">Signal</keyword>
<dbReference type="Pfam" id="PF13374">
    <property type="entry name" value="TPR_10"/>
    <property type="match status" value="1"/>
</dbReference>
<reference evidence="11" key="2">
    <citation type="submission" date="2025-09" db="UniProtKB">
        <authorList>
            <consortium name="Ensembl"/>
        </authorList>
    </citation>
    <scope>IDENTIFICATION</scope>
</reference>
<organism evidence="11 12">
    <name type="scientific">Varanus komodoensis</name>
    <name type="common">Komodo dragon</name>
    <dbReference type="NCBI Taxonomy" id="61221"/>
    <lineage>
        <taxon>Eukaryota</taxon>
        <taxon>Metazoa</taxon>
        <taxon>Chordata</taxon>
        <taxon>Craniata</taxon>
        <taxon>Vertebrata</taxon>
        <taxon>Euteleostomi</taxon>
        <taxon>Lepidosauria</taxon>
        <taxon>Squamata</taxon>
        <taxon>Bifurcata</taxon>
        <taxon>Unidentata</taxon>
        <taxon>Episquamata</taxon>
        <taxon>Toxicofera</taxon>
        <taxon>Anguimorpha</taxon>
        <taxon>Paleoanguimorpha</taxon>
        <taxon>Varanoidea</taxon>
        <taxon>Varanidae</taxon>
        <taxon>Varanus</taxon>
    </lineage>
</organism>
<dbReference type="InterPro" id="IPR011990">
    <property type="entry name" value="TPR-like_helical_dom_sf"/>
</dbReference>
<evidence type="ECO:0000313" key="11">
    <source>
        <dbReference type="Ensembl" id="ENSVKKP00000002292.1"/>
    </source>
</evidence>
<dbReference type="InterPro" id="IPR019734">
    <property type="entry name" value="TPR_rpt"/>
</dbReference>
<dbReference type="Ensembl" id="ENSVKKT00000002365.1">
    <property type="protein sequence ID" value="ENSVKKP00000002292.1"/>
    <property type="gene ID" value="ENSVKKG00000001845.1"/>
</dbReference>
<evidence type="ECO:0000259" key="10">
    <source>
        <dbReference type="PROSITE" id="PS50002"/>
    </source>
</evidence>
<dbReference type="GO" id="GO:0016176">
    <property type="term" value="F:superoxide-generating NADPH oxidase activator activity"/>
    <property type="evidence" value="ECO:0007669"/>
    <property type="project" value="TreeGrafter"/>
</dbReference>
<name>A0A8D2KRP5_VARKO</name>
<dbReference type="SUPFAM" id="SSF50044">
    <property type="entry name" value="SH3-domain"/>
    <property type="match status" value="1"/>
</dbReference>
<dbReference type="FunFam" id="1.25.40.10:FF:000017">
    <property type="entry name" value="NADPH oxidase regulator NoxR"/>
    <property type="match status" value="1"/>
</dbReference>
<dbReference type="GO" id="GO:0042554">
    <property type="term" value="P:superoxide anion generation"/>
    <property type="evidence" value="ECO:0007669"/>
    <property type="project" value="TreeGrafter"/>
</dbReference>
<evidence type="ECO:0000256" key="3">
    <source>
        <dbReference type="ARBA" id="ARBA00022443"/>
    </source>
</evidence>
<dbReference type="AlphaFoldDB" id="A0A8D2KRP5"/>
<accession>A0A8D2KRP5</accession>
<dbReference type="PROSITE" id="PS50005">
    <property type="entry name" value="TPR"/>
    <property type="match status" value="1"/>
</dbReference>
<comment type="subcellular location">
    <subcellularLocation>
        <location evidence="1">Cytoplasm</location>
    </subcellularLocation>
</comment>
<sequence>QAALGFLFCLVRLWNEGVLALEKGDRAAALRLFRGIAGPTSKIHFNIGSVLLLQGDLDRALEAFDQAVCKDSCLAVGFFQRGYVCLRYEDALNDFQSAWMHLRKNMCIDYKQLGLKFVLFAWEVLHNMAAAHCWLGRWQDARRVLEEAGSSSLKGPRAQLRTALEQVQVSRAVRLGQWRGPCFCLCGTAWLFPSSLSTPSRARPVGAGWRGLILLAGGQLTGQRPPGILSPPPALAGSHTPSPWSLRSHCEAAVRFGALWRPGSRRPARFPSLQQACSARAGTAFAGTRPVLLKLHATYAVRVEAGVPPTLAGLRLLLQEECQRQAARMTLRSVLRAREGILWVQSKVPLPAQDPCAAPSHCLFRFNPVLCILKGKEDRLDRPVLYHMVACHSYAGQAQEDLNFTEGDTLEVLAEVNEEWLEGRCQGAVGIFPKCFAVRKDVEVACL</sequence>
<evidence type="ECO:0000256" key="8">
    <source>
        <dbReference type="PROSITE-ProRule" id="PRU00339"/>
    </source>
</evidence>
<keyword evidence="3 7" id="KW-0728">SH3 domain</keyword>
<keyword evidence="12" id="KW-1185">Reference proteome</keyword>
<dbReference type="PRINTS" id="PR00499">
    <property type="entry name" value="P67PHOX"/>
</dbReference>
<dbReference type="Pfam" id="PF00018">
    <property type="entry name" value="SH3_1"/>
    <property type="match status" value="1"/>
</dbReference>
<dbReference type="InterPro" id="IPR001452">
    <property type="entry name" value="SH3_domain"/>
</dbReference>
<dbReference type="Gene3D" id="1.25.40.10">
    <property type="entry name" value="Tetratricopeptide repeat domain"/>
    <property type="match status" value="1"/>
</dbReference>
<evidence type="ECO:0000256" key="6">
    <source>
        <dbReference type="ARBA" id="ARBA00022803"/>
    </source>
</evidence>
<feature type="domain" description="SH3" evidence="10">
    <location>
        <begin position="383"/>
        <end position="442"/>
    </location>
</feature>
<dbReference type="SMART" id="SM00326">
    <property type="entry name" value="SH3"/>
    <property type="match status" value="1"/>
</dbReference>
<feature type="repeat" description="TPR" evidence="8">
    <location>
        <begin position="41"/>
        <end position="74"/>
    </location>
</feature>
<dbReference type="InterPro" id="IPR036028">
    <property type="entry name" value="SH3-like_dom_sf"/>
</dbReference>
<evidence type="ECO:0000256" key="7">
    <source>
        <dbReference type="PROSITE-ProRule" id="PRU00192"/>
    </source>
</evidence>
<feature type="signal peptide" evidence="9">
    <location>
        <begin position="1"/>
        <end position="20"/>
    </location>
</feature>
<protein>
    <submittedName>
        <fullName evidence="11">NADPH oxidase activator 1</fullName>
    </submittedName>
</protein>
<dbReference type="PANTHER" id="PTHR15175">
    <property type="entry name" value="NEUTROPHIL CYTOSOLIC FACTOR 2, NEUTROPHIL NADPH OXIDASE FACTOR 2"/>
    <property type="match status" value="1"/>
</dbReference>
<dbReference type="InterPro" id="IPR051864">
    <property type="entry name" value="NCF2_NOXA1"/>
</dbReference>
<dbReference type="GO" id="GO:0005737">
    <property type="term" value="C:cytoplasm"/>
    <property type="evidence" value="ECO:0007669"/>
    <property type="project" value="UniProtKB-SubCell"/>
</dbReference>
<keyword evidence="4" id="KW-0963">Cytoplasm</keyword>
<comment type="similarity">
    <text evidence="2">Belongs to the NCF2/NOXA1 family.</text>
</comment>
<evidence type="ECO:0000256" key="4">
    <source>
        <dbReference type="ARBA" id="ARBA00022490"/>
    </source>
</evidence>
<evidence type="ECO:0000256" key="9">
    <source>
        <dbReference type="SAM" id="SignalP"/>
    </source>
</evidence>
<keyword evidence="6 8" id="KW-0802">TPR repeat</keyword>
<feature type="chain" id="PRO_5033991620" evidence="9">
    <location>
        <begin position="21"/>
        <end position="447"/>
    </location>
</feature>
<keyword evidence="5" id="KW-0677">Repeat</keyword>